<name>A0A0F9ILD6_9ZZZZ</name>
<reference evidence="9" key="1">
    <citation type="journal article" date="2015" name="Nature">
        <title>Complex archaea that bridge the gap between prokaryotes and eukaryotes.</title>
        <authorList>
            <person name="Spang A."/>
            <person name="Saw J.H."/>
            <person name="Jorgensen S.L."/>
            <person name="Zaremba-Niedzwiedzka K."/>
            <person name="Martijn J."/>
            <person name="Lind A.E."/>
            <person name="van Eijk R."/>
            <person name="Schleper C."/>
            <person name="Guy L."/>
            <person name="Ettema T.J."/>
        </authorList>
    </citation>
    <scope>NUCLEOTIDE SEQUENCE</scope>
</reference>
<dbReference type="InterPro" id="IPR005122">
    <property type="entry name" value="Uracil-DNA_glycosylase-like"/>
</dbReference>
<evidence type="ECO:0000256" key="5">
    <source>
        <dbReference type="ARBA" id="ARBA00023004"/>
    </source>
</evidence>
<dbReference type="GO" id="GO:0097506">
    <property type="term" value="F:deaminated base DNA N-glycosylase activity"/>
    <property type="evidence" value="ECO:0007669"/>
    <property type="project" value="UniProtKB-ARBA"/>
</dbReference>
<evidence type="ECO:0000256" key="7">
    <source>
        <dbReference type="ARBA" id="ARBA00023204"/>
    </source>
</evidence>
<dbReference type="GO" id="GO:0006281">
    <property type="term" value="P:DNA repair"/>
    <property type="evidence" value="ECO:0007669"/>
    <property type="project" value="UniProtKB-KW"/>
</dbReference>
<dbReference type="InterPro" id="IPR036397">
    <property type="entry name" value="RNaseH_sf"/>
</dbReference>
<dbReference type="GO" id="GO:0051539">
    <property type="term" value="F:4 iron, 4 sulfur cluster binding"/>
    <property type="evidence" value="ECO:0007669"/>
    <property type="project" value="UniProtKB-KW"/>
</dbReference>
<evidence type="ECO:0000313" key="9">
    <source>
        <dbReference type="EMBL" id="KKM37618.1"/>
    </source>
</evidence>
<dbReference type="SUPFAM" id="SSF53098">
    <property type="entry name" value="Ribonuclease H-like"/>
    <property type="match status" value="1"/>
</dbReference>
<dbReference type="Pfam" id="PF03167">
    <property type="entry name" value="UDG"/>
    <property type="match status" value="1"/>
</dbReference>
<dbReference type="GO" id="GO:0003676">
    <property type="term" value="F:nucleic acid binding"/>
    <property type="evidence" value="ECO:0007669"/>
    <property type="project" value="InterPro"/>
</dbReference>
<keyword evidence="5" id="KW-0408">Iron</keyword>
<dbReference type="GO" id="GO:0046872">
    <property type="term" value="F:metal ion binding"/>
    <property type="evidence" value="ECO:0007669"/>
    <property type="project" value="UniProtKB-KW"/>
</dbReference>
<dbReference type="InterPro" id="IPR051536">
    <property type="entry name" value="UDG_Type-4/5"/>
</dbReference>
<evidence type="ECO:0000259" key="8">
    <source>
        <dbReference type="SMART" id="SM00986"/>
    </source>
</evidence>
<proteinExistence type="predicted"/>
<keyword evidence="4" id="KW-0378">Hydrolase</keyword>
<evidence type="ECO:0000256" key="6">
    <source>
        <dbReference type="ARBA" id="ARBA00023014"/>
    </source>
</evidence>
<dbReference type="InterPro" id="IPR036895">
    <property type="entry name" value="Uracil-DNA_glycosylase-like_sf"/>
</dbReference>
<dbReference type="EMBL" id="LAZR01012124">
    <property type="protein sequence ID" value="KKM37618.1"/>
    <property type="molecule type" value="Genomic_DNA"/>
</dbReference>
<keyword evidence="7" id="KW-0234">DNA repair</keyword>
<evidence type="ECO:0000256" key="1">
    <source>
        <dbReference type="ARBA" id="ARBA00022485"/>
    </source>
</evidence>
<dbReference type="InterPro" id="IPR012337">
    <property type="entry name" value="RNaseH-like_sf"/>
</dbReference>
<keyword evidence="3" id="KW-0227">DNA damage</keyword>
<sequence>MEAIPFRPKRGRDATDEPITPDAQMLVWTPLRNPACQLCPSHKLAINVCLMGNGPVPSPGMIVGDAPTPEDDVECAPGHGDGQRLIDSIFMELGVEAAEVYTTFATKCRPGEGAAKKPSLKIARKACAPYLAQEIGVVKPRAILAMGADAYYHFTHKEGITKNRGQAFQHEEYGSWIVPSLSPLAVLVQPSNYAAFVSDVAKWWRIVQDQMHPPEVEIVEVHSLDDLDEMLAWFAEDPDRLLTFDLETRGFNSQRDDFSFIWCYGVTDGRDAGAGMKTFLVPFEHPDSPWFADEPVLREVLERMSALLLGHENRKVRVNGHNVKFDLTGWWKHMHEVR</sequence>
<evidence type="ECO:0000256" key="2">
    <source>
        <dbReference type="ARBA" id="ARBA00022723"/>
    </source>
</evidence>
<gene>
    <name evidence="9" type="ORF">LCGC14_1564730</name>
</gene>
<keyword evidence="6" id="KW-0411">Iron-sulfur</keyword>
<dbReference type="PANTHER" id="PTHR33693">
    <property type="entry name" value="TYPE-5 URACIL-DNA GLYCOSYLASE"/>
    <property type="match status" value="1"/>
</dbReference>
<keyword evidence="2" id="KW-0479">Metal-binding</keyword>
<dbReference type="Gene3D" id="3.30.420.10">
    <property type="entry name" value="Ribonuclease H-like superfamily/Ribonuclease H"/>
    <property type="match status" value="1"/>
</dbReference>
<dbReference type="SUPFAM" id="SSF52141">
    <property type="entry name" value="Uracil-DNA glycosylase-like"/>
    <property type="match status" value="1"/>
</dbReference>
<dbReference type="PANTHER" id="PTHR33693:SF1">
    <property type="entry name" value="TYPE-4 URACIL-DNA GLYCOSYLASE"/>
    <property type="match status" value="1"/>
</dbReference>
<dbReference type="Gene3D" id="3.40.470.10">
    <property type="entry name" value="Uracil-DNA glycosylase-like domain"/>
    <property type="match status" value="1"/>
</dbReference>
<evidence type="ECO:0000256" key="4">
    <source>
        <dbReference type="ARBA" id="ARBA00022801"/>
    </source>
</evidence>
<accession>A0A0F9ILD6</accession>
<dbReference type="AlphaFoldDB" id="A0A0F9ILD6"/>
<dbReference type="CDD" id="cd10030">
    <property type="entry name" value="UDG-F4_TTUDGA_SPO1dp_like"/>
    <property type="match status" value="1"/>
</dbReference>
<protein>
    <recommendedName>
        <fullName evidence="8">Uracil-DNA glycosylase-like domain-containing protein</fullName>
    </recommendedName>
</protein>
<evidence type="ECO:0000256" key="3">
    <source>
        <dbReference type="ARBA" id="ARBA00022763"/>
    </source>
</evidence>
<feature type="domain" description="Uracil-DNA glycosylase-like" evidence="8">
    <location>
        <begin position="51"/>
        <end position="201"/>
    </location>
</feature>
<comment type="caution">
    <text evidence="9">The sequence shown here is derived from an EMBL/GenBank/DDBJ whole genome shotgun (WGS) entry which is preliminary data.</text>
</comment>
<organism evidence="9">
    <name type="scientific">marine sediment metagenome</name>
    <dbReference type="NCBI Taxonomy" id="412755"/>
    <lineage>
        <taxon>unclassified sequences</taxon>
        <taxon>metagenomes</taxon>
        <taxon>ecological metagenomes</taxon>
    </lineage>
</organism>
<dbReference type="SMART" id="SM00986">
    <property type="entry name" value="UDG"/>
    <property type="match status" value="1"/>
</dbReference>
<dbReference type="SMART" id="SM00987">
    <property type="entry name" value="UreE_C"/>
    <property type="match status" value="1"/>
</dbReference>
<keyword evidence="1" id="KW-0004">4Fe-4S</keyword>